<proteinExistence type="predicted"/>
<dbReference type="SMART" id="SM00042">
    <property type="entry name" value="CUB"/>
    <property type="match status" value="2"/>
</dbReference>
<dbReference type="InterPro" id="IPR000859">
    <property type="entry name" value="CUB_dom"/>
</dbReference>
<dbReference type="PROSITE" id="PS01180">
    <property type="entry name" value="CUB"/>
    <property type="match status" value="2"/>
</dbReference>
<evidence type="ECO:0000256" key="6">
    <source>
        <dbReference type="SAM" id="Phobius"/>
    </source>
</evidence>
<evidence type="ECO:0000313" key="9">
    <source>
        <dbReference type="Ensembl" id="ENSCPGP00000014436.1"/>
    </source>
</evidence>
<dbReference type="Pfam" id="PF23344">
    <property type="entry name" value="ZP-N"/>
    <property type="match status" value="1"/>
</dbReference>
<dbReference type="Pfam" id="PF00100">
    <property type="entry name" value="Zona_pellucida"/>
    <property type="match status" value="1"/>
</dbReference>
<evidence type="ECO:0000256" key="4">
    <source>
        <dbReference type="ARBA" id="ARBA00023180"/>
    </source>
</evidence>
<evidence type="ECO:0000259" key="7">
    <source>
        <dbReference type="PROSITE" id="PS01180"/>
    </source>
</evidence>
<dbReference type="Gene3D" id="2.60.40.4100">
    <property type="entry name" value="Zona pellucida, ZP-C domain"/>
    <property type="match status" value="1"/>
</dbReference>
<dbReference type="Pfam" id="PF00431">
    <property type="entry name" value="CUB"/>
    <property type="match status" value="2"/>
</dbReference>
<dbReference type="InterPro" id="IPR001507">
    <property type="entry name" value="ZP_dom"/>
</dbReference>
<dbReference type="CDD" id="cd00041">
    <property type="entry name" value="CUB"/>
    <property type="match status" value="2"/>
</dbReference>
<feature type="transmembrane region" description="Helical" evidence="6">
    <location>
        <begin position="559"/>
        <end position="581"/>
    </location>
</feature>
<keyword evidence="10" id="KW-1185">Reference proteome</keyword>
<keyword evidence="2" id="KW-0677">Repeat</keyword>
<dbReference type="Ensembl" id="ENSCPGT00000015825.1">
    <property type="protein sequence ID" value="ENSCPGP00000014436.1"/>
    <property type="gene ID" value="ENSCPGG00000010193.1"/>
</dbReference>
<dbReference type="InterPro" id="IPR055355">
    <property type="entry name" value="ZP-C"/>
</dbReference>
<keyword evidence="6" id="KW-0812">Transmembrane</keyword>
<name>A0A8C3JWY1_9CHAR</name>
<dbReference type="SMART" id="SM00241">
    <property type="entry name" value="ZP"/>
    <property type="match status" value="1"/>
</dbReference>
<comment type="caution">
    <text evidence="5">Lacks conserved residue(s) required for the propagation of feature annotation.</text>
</comment>
<keyword evidence="1" id="KW-0732">Signal</keyword>
<dbReference type="InterPro" id="IPR048290">
    <property type="entry name" value="ZP_chr"/>
</dbReference>
<sequence>MCVGSRNGRLYRVNANLAFPEAKGNSSGPRCGASLQEESKALKIELNANANCVWQIQRNTNQTIRLTFSHFAPSSSCETESIKIYDGPSTNSPLLGQVCNDTDAIPVLESSSETLTFLITTNSADFSRYFFAFYYFFSPETRLENCGGQLTGPNGTFTSPNYPARYPEFTYCVWHIQTEKNSKINLQFQDFFLELDRNCQFDFMAVYDGLATNTNLIGKVCGRTQPKFESSSNVMTVVLFTDYANSYKGFSAQYTSVPLPGPVEPNTFLTCTSDSMTIVLSKSYLASLGYNETHLQLNDPSCSPLVTDLVTFSFPLASCGTTKKDEGHSITYTNIISLSPTGDIITRQKSTQIIAKCKMENNSTLEVIYITKNDVIQNTTAVGRYNVSMSFYDSDSFSKPVRQSPYYVDLNQTLFAQVTLHSTDPNLLVFVDTCIASPQPEFGSPTYDLIRSGCNKDDTVVTYPPLEHYGRFKFSAFKFLRNSPSVYLQCDILICDSKNANSRCTEGCISRQKRAISSYIWKTNTIVGPIRLKRNLRSADHSESLTKADVEDRPNLQQYSFYTLSFVALISNIIIVVAVILKYHKRQGGYGYQKIQNSY</sequence>
<evidence type="ECO:0000256" key="3">
    <source>
        <dbReference type="ARBA" id="ARBA00023157"/>
    </source>
</evidence>
<dbReference type="Gene3D" id="2.60.120.290">
    <property type="entry name" value="Spermadhesin, CUB domain"/>
    <property type="match status" value="2"/>
</dbReference>
<dbReference type="PANTHER" id="PTHR14002">
    <property type="entry name" value="ENDOGLIN/TGF-BETA RECEPTOR TYPE III"/>
    <property type="match status" value="1"/>
</dbReference>
<feature type="domain" description="CUB" evidence="7">
    <location>
        <begin position="146"/>
        <end position="257"/>
    </location>
</feature>
<dbReference type="FunFam" id="2.60.40.4100:FF:000005">
    <property type="entry name" value="Deleted in malignant brain tumors 1"/>
    <property type="match status" value="1"/>
</dbReference>
<dbReference type="FunFam" id="2.60.120.290:FF:000004">
    <property type="entry name" value="Metalloendopeptidase"/>
    <property type="match status" value="1"/>
</dbReference>
<evidence type="ECO:0000256" key="5">
    <source>
        <dbReference type="PROSITE-ProRule" id="PRU00059"/>
    </source>
</evidence>
<evidence type="ECO:0000259" key="8">
    <source>
        <dbReference type="PROSITE" id="PS51034"/>
    </source>
</evidence>
<dbReference type="Proteomes" id="UP000694419">
    <property type="component" value="Unplaced"/>
</dbReference>
<dbReference type="AlphaFoldDB" id="A0A8C3JWY1"/>
<evidence type="ECO:0008006" key="11">
    <source>
        <dbReference type="Google" id="ProtNLM"/>
    </source>
</evidence>
<keyword evidence="4" id="KW-0325">Glycoprotein</keyword>
<accession>A0A8C3JWY1</accession>
<dbReference type="Gene3D" id="2.60.40.3210">
    <property type="entry name" value="Zona pellucida, ZP-N domain"/>
    <property type="match status" value="1"/>
</dbReference>
<feature type="domain" description="CUB" evidence="7">
    <location>
        <begin position="31"/>
        <end position="137"/>
    </location>
</feature>
<keyword evidence="3" id="KW-1015">Disulfide bond</keyword>
<evidence type="ECO:0000256" key="1">
    <source>
        <dbReference type="ARBA" id="ARBA00022729"/>
    </source>
</evidence>
<keyword evidence="6" id="KW-0472">Membrane</keyword>
<dbReference type="SUPFAM" id="SSF49854">
    <property type="entry name" value="Spermadhesin, CUB domain"/>
    <property type="match status" value="2"/>
</dbReference>
<dbReference type="PANTHER" id="PTHR14002:SF27">
    <property type="entry name" value="CUB AND ZONA PELLUCIDA-LIKE DOMAIN-CONTAINING PROTEIN 1"/>
    <property type="match status" value="1"/>
</dbReference>
<feature type="domain" description="ZP" evidence="8">
    <location>
        <begin position="270"/>
        <end position="511"/>
    </location>
</feature>
<evidence type="ECO:0000256" key="2">
    <source>
        <dbReference type="ARBA" id="ARBA00022737"/>
    </source>
</evidence>
<dbReference type="PROSITE" id="PS51034">
    <property type="entry name" value="ZP_2"/>
    <property type="match status" value="1"/>
</dbReference>
<dbReference type="PRINTS" id="PR00023">
    <property type="entry name" value="ZPELLUCIDA"/>
</dbReference>
<dbReference type="InterPro" id="IPR055356">
    <property type="entry name" value="ZP-N"/>
</dbReference>
<reference evidence="9" key="1">
    <citation type="submission" date="2025-08" db="UniProtKB">
        <authorList>
            <consortium name="Ensembl"/>
        </authorList>
    </citation>
    <scope>IDENTIFICATION</scope>
</reference>
<evidence type="ECO:0000313" key="10">
    <source>
        <dbReference type="Proteomes" id="UP000694419"/>
    </source>
</evidence>
<reference evidence="9" key="2">
    <citation type="submission" date="2025-09" db="UniProtKB">
        <authorList>
            <consortium name="Ensembl"/>
        </authorList>
    </citation>
    <scope>IDENTIFICATION</scope>
</reference>
<protein>
    <recommendedName>
        <fullName evidence="11">CUB and zona pellucida-like domain-containing protein 1</fullName>
    </recommendedName>
</protein>
<dbReference type="InterPro" id="IPR035914">
    <property type="entry name" value="Sperma_CUB_dom_sf"/>
</dbReference>
<dbReference type="InterPro" id="IPR042235">
    <property type="entry name" value="ZP-C_dom"/>
</dbReference>
<keyword evidence="6" id="KW-1133">Transmembrane helix</keyword>
<organism evidence="9 10">
    <name type="scientific">Calidris pygmaea</name>
    <name type="common">Spoon-billed sandpiper</name>
    <dbReference type="NCBI Taxonomy" id="425635"/>
    <lineage>
        <taxon>Eukaryota</taxon>
        <taxon>Metazoa</taxon>
        <taxon>Chordata</taxon>
        <taxon>Craniata</taxon>
        <taxon>Vertebrata</taxon>
        <taxon>Euteleostomi</taxon>
        <taxon>Archelosauria</taxon>
        <taxon>Archosauria</taxon>
        <taxon>Dinosauria</taxon>
        <taxon>Saurischia</taxon>
        <taxon>Theropoda</taxon>
        <taxon>Coelurosauria</taxon>
        <taxon>Aves</taxon>
        <taxon>Neognathae</taxon>
        <taxon>Neoaves</taxon>
        <taxon>Charadriiformes</taxon>
        <taxon>Scolopacidae</taxon>
        <taxon>Calidris</taxon>
    </lineage>
</organism>